<dbReference type="RefSeq" id="WP_015090180.1">
    <property type="nucleotide sequence ID" value="NC_019567.1"/>
</dbReference>
<feature type="signal peptide" evidence="1">
    <location>
        <begin position="1"/>
        <end position="18"/>
    </location>
</feature>
<evidence type="ECO:0000313" key="3">
    <source>
        <dbReference type="Proteomes" id="UP000010074"/>
    </source>
</evidence>
<dbReference type="STRING" id="1069642.Bdt_1013"/>
<name>K7YSU9_BDEBC</name>
<dbReference type="KEGG" id="bbat:Bdt_1013"/>
<evidence type="ECO:0000256" key="1">
    <source>
        <dbReference type="SAM" id="SignalP"/>
    </source>
</evidence>
<organism evidence="2 3">
    <name type="scientific">Bdellovibrio bacteriovorus str. Tiberius</name>
    <dbReference type="NCBI Taxonomy" id="1069642"/>
    <lineage>
        <taxon>Bacteria</taxon>
        <taxon>Pseudomonadati</taxon>
        <taxon>Bdellovibrionota</taxon>
        <taxon>Bdellovibrionia</taxon>
        <taxon>Bdellovibrionales</taxon>
        <taxon>Pseudobdellovibrionaceae</taxon>
        <taxon>Bdellovibrio</taxon>
    </lineage>
</organism>
<keyword evidence="1" id="KW-0732">Signal</keyword>
<dbReference type="OrthoDB" id="9342798at2"/>
<dbReference type="PATRIC" id="fig|1069642.3.peg.997"/>
<gene>
    <name evidence="2" type="ORF">Bdt_1013</name>
</gene>
<accession>K7YSU9</accession>
<proteinExistence type="predicted"/>
<reference evidence="2 3" key="1">
    <citation type="journal article" date="2012" name="BMC Genomics">
        <title>Genome analysis of a simultaneously predatory and prey-independent, novel Bdellovibrio bacteriovorus from the River Tiber, supports in silico predictions of both ancient and recent lateral gene transfer from diverse bacteria.</title>
        <authorList>
            <person name="Hobley L."/>
            <person name="Lerner T.R."/>
            <person name="Williams L.E."/>
            <person name="Lambert C."/>
            <person name="Till R."/>
            <person name="Milner D.S."/>
            <person name="Basford S.M."/>
            <person name="Capeness M.J."/>
            <person name="Fenton A.K."/>
            <person name="Atterbury R.J."/>
            <person name="Harris M.A."/>
            <person name="Sockett R.E."/>
        </authorList>
    </citation>
    <scope>NUCLEOTIDE SEQUENCE [LARGE SCALE GENOMIC DNA]</scope>
    <source>
        <strain evidence="2 3">Tiberius</strain>
    </source>
</reference>
<dbReference type="Proteomes" id="UP000010074">
    <property type="component" value="Chromosome"/>
</dbReference>
<feature type="chain" id="PRO_5003915645" evidence="1">
    <location>
        <begin position="19"/>
        <end position="123"/>
    </location>
</feature>
<dbReference type="AlphaFoldDB" id="K7YSU9"/>
<protein>
    <submittedName>
        <fullName evidence="2">Uncharacterized protein</fullName>
    </submittedName>
</protein>
<evidence type="ECO:0000313" key="2">
    <source>
        <dbReference type="EMBL" id="AFY00713.1"/>
    </source>
</evidence>
<sequence>MKLFAALFVLLLAPGARAAEKNFQCRGDFKNSSQIFRYSLAVDGKNTRSRLTLHKDDRQTKDFGWKKYVSTSGKIIVDSPWSQYRAYLVPDSTVYVLVLVNPSSEVQIDDVPFSRFYCVKFLP</sequence>
<dbReference type="EMBL" id="CP002930">
    <property type="protein sequence ID" value="AFY00713.1"/>
    <property type="molecule type" value="Genomic_DNA"/>
</dbReference>
<dbReference type="HOGENOM" id="CLU_2010782_0_0_7"/>